<feature type="compositionally biased region" description="Basic and acidic residues" evidence="1">
    <location>
        <begin position="330"/>
        <end position="341"/>
    </location>
</feature>
<dbReference type="InterPro" id="IPR009057">
    <property type="entry name" value="Homeodomain-like_sf"/>
</dbReference>
<feature type="compositionally biased region" description="Polar residues" evidence="1">
    <location>
        <begin position="165"/>
        <end position="188"/>
    </location>
</feature>
<dbReference type="Gene3D" id="1.10.10.60">
    <property type="entry name" value="Homeodomain-like"/>
    <property type="match status" value="2"/>
</dbReference>
<reference evidence="5 6" key="1">
    <citation type="submission" date="2015-10" db="EMBL/GenBank/DDBJ databases">
        <title>Draft genomes sequences of Candida glabrata isolates 1A, 1B, 2A, 2B, 3A and 3B.</title>
        <authorList>
            <person name="Haavelsrud O.E."/>
            <person name="Gaustad P."/>
        </authorList>
    </citation>
    <scope>NUCLEOTIDE SEQUENCE [LARGE SCALE GENOMIC DNA]</scope>
    <source>
        <strain evidence="5">910700640</strain>
    </source>
</reference>
<dbReference type="VEuPathDB" id="FungiDB:GWK60_L06985"/>
<feature type="region of interest" description="Disordered" evidence="1">
    <location>
        <begin position="428"/>
        <end position="473"/>
    </location>
</feature>
<feature type="domain" description="Myb-like" evidence="2">
    <location>
        <begin position="983"/>
        <end position="1033"/>
    </location>
</feature>
<feature type="region of interest" description="Disordered" evidence="1">
    <location>
        <begin position="883"/>
        <end position="913"/>
    </location>
</feature>
<dbReference type="PROSITE" id="PS51293">
    <property type="entry name" value="SANT"/>
    <property type="match status" value="1"/>
</dbReference>
<dbReference type="GO" id="GO:0034967">
    <property type="term" value="C:Set3 complex"/>
    <property type="evidence" value="ECO:0007669"/>
    <property type="project" value="TreeGrafter"/>
</dbReference>
<feature type="compositionally biased region" description="Polar residues" evidence="1">
    <location>
        <begin position="275"/>
        <end position="290"/>
    </location>
</feature>
<evidence type="ECO:0000259" key="3">
    <source>
        <dbReference type="PROSITE" id="PS51293"/>
    </source>
</evidence>
<feature type="compositionally biased region" description="Polar residues" evidence="1">
    <location>
        <begin position="40"/>
        <end position="56"/>
    </location>
</feature>
<dbReference type="InterPro" id="IPR017884">
    <property type="entry name" value="SANT_dom"/>
</dbReference>
<evidence type="ECO:0000313" key="4">
    <source>
        <dbReference type="EMBL" id="KTA96805.1"/>
    </source>
</evidence>
<accession>A0A0W0CGF1</accession>
<dbReference type="Pfam" id="PF00249">
    <property type="entry name" value="Myb_DNA-binding"/>
    <property type="match status" value="2"/>
</dbReference>
<feature type="compositionally biased region" description="Polar residues" evidence="1">
    <location>
        <begin position="251"/>
        <end position="266"/>
    </location>
</feature>
<evidence type="ECO:0000313" key="6">
    <source>
        <dbReference type="Proteomes" id="UP000054886"/>
    </source>
</evidence>
<comment type="caution">
    <text evidence="5">The sequence shown here is derived from an EMBL/GenBank/DDBJ whole genome shotgun (WGS) entry which is preliminary data.</text>
</comment>
<dbReference type="SMART" id="SM00717">
    <property type="entry name" value="SANT"/>
    <property type="match status" value="2"/>
</dbReference>
<dbReference type="EMBL" id="LLZZ01000153">
    <property type="protein sequence ID" value="KTA98439.1"/>
    <property type="molecule type" value="Genomic_DNA"/>
</dbReference>
<dbReference type="InterPro" id="IPR051571">
    <property type="entry name" value="N-CoR_corepressor"/>
</dbReference>
<gene>
    <name evidence="5" type="ORF">AO440_005169</name>
    <name evidence="4" type="ORF">AO440_005366</name>
</gene>
<name>A0A0W0CGF1_CANGB</name>
<feature type="compositionally biased region" description="Basic residues" evidence="1">
    <location>
        <begin position="799"/>
        <end position="811"/>
    </location>
</feature>
<dbReference type="SUPFAM" id="SSF46689">
    <property type="entry name" value="Homeodomain-like"/>
    <property type="match status" value="2"/>
</dbReference>
<dbReference type="CDD" id="cd00167">
    <property type="entry name" value="SANT"/>
    <property type="match status" value="2"/>
</dbReference>
<dbReference type="PANTHER" id="PTHR13992:SF39">
    <property type="entry name" value="SMRTER, ISOFORM G"/>
    <property type="match status" value="1"/>
</dbReference>
<dbReference type="PANTHER" id="PTHR13992">
    <property type="entry name" value="NUCLEAR RECEPTOR CO-REPRESSOR RELATED NCOR"/>
    <property type="match status" value="1"/>
</dbReference>
<dbReference type="GO" id="GO:0006357">
    <property type="term" value="P:regulation of transcription by RNA polymerase II"/>
    <property type="evidence" value="ECO:0007669"/>
    <property type="project" value="TreeGrafter"/>
</dbReference>
<feature type="compositionally biased region" description="Basic and acidic residues" evidence="1">
    <location>
        <begin position="885"/>
        <end position="902"/>
    </location>
</feature>
<dbReference type="VEuPathDB" id="FungiDB:CAGL0L08162g"/>
<feature type="compositionally biased region" description="Basic and acidic residues" evidence="1">
    <location>
        <begin position="142"/>
        <end position="151"/>
    </location>
</feature>
<feature type="domain" description="SANT" evidence="3">
    <location>
        <begin position="735"/>
        <end position="787"/>
    </location>
</feature>
<proteinExistence type="predicted"/>
<feature type="region of interest" description="Disordered" evidence="1">
    <location>
        <begin position="641"/>
        <end position="672"/>
    </location>
</feature>
<feature type="region of interest" description="Disordered" evidence="1">
    <location>
        <begin position="234"/>
        <end position="367"/>
    </location>
</feature>
<protein>
    <submittedName>
        <fullName evidence="5">Putative DNA-binding protein SNT1</fullName>
    </submittedName>
</protein>
<dbReference type="VEuPathDB" id="FungiDB:B1J91_L08162g"/>
<feature type="region of interest" description="Disordered" evidence="1">
    <location>
        <begin position="1144"/>
        <end position="1241"/>
    </location>
</feature>
<organism evidence="5 6">
    <name type="scientific">Candida glabrata</name>
    <name type="common">Yeast</name>
    <name type="synonym">Torulopsis glabrata</name>
    <dbReference type="NCBI Taxonomy" id="5478"/>
    <lineage>
        <taxon>Eukaryota</taxon>
        <taxon>Fungi</taxon>
        <taxon>Dikarya</taxon>
        <taxon>Ascomycota</taxon>
        <taxon>Saccharomycotina</taxon>
        <taxon>Saccharomycetes</taxon>
        <taxon>Saccharomycetales</taxon>
        <taxon>Saccharomycetaceae</taxon>
        <taxon>Nakaseomyces</taxon>
    </lineage>
</organism>
<keyword evidence="5" id="KW-0238">DNA-binding</keyword>
<feature type="compositionally biased region" description="Low complexity" evidence="1">
    <location>
        <begin position="1212"/>
        <end position="1223"/>
    </location>
</feature>
<feature type="compositionally biased region" description="Basic residues" evidence="1">
    <location>
        <begin position="661"/>
        <end position="670"/>
    </location>
</feature>
<feature type="compositionally biased region" description="Acidic residues" evidence="1">
    <location>
        <begin position="444"/>
        <end position="473"/>
    </location>
</feature>
<feature type="compositionally biased region" description="Low complexity" evidence="1">
    <location>
        <begin position="74"/>
        <end position="90"/>
    </location>
</feature>
<evidence type="ECO:0000259" key="2">
    <source>
        <dbReference type="PROSITE" id="PS50090"/>
    </source>
</evidence>
<feature type="compositionally biased region" description="Polar residues" evidence="1">
    <location>
        <begin position="63"/>
        <end position="73"/>
    </location>
</feature>
<feature type="compositionally biased region" description="Polar residues" evidence="1">
    <location>
        <begin position="123"/>
        <end position="141"/>
    </location>
</feature>
<sequence>MGYPPSARRMGDSKRYYYSNNPNRRHSSQMAYPKKPYQGGQPSRENPYSHESNTHGSMIDRTGTPTMPSGHNANTSSPSTPTQSQNQTQSAHQNDVPRTSRYDPSPIQRSSSAPHRPTGLVSRKSTSRYNSSIDYPSATSPHKSEIADIPRSRYSGSSLSRYNSHTNPAPTVAQSIKNGVSSPASNNKPLLMNKSPRTSESSVFGNEYSMSSYRSPNSNNPSSNTSYFTRANKWRMGSNPDLKNEHEHPSMNRQPLTAPSNPSTRNKFWKHSTPKYPSTVSPQTKFSESFHSQRHDSNSSINMNYDKHRPSFSEYQENEKKWGGKSANSQHEEHEKDDETRSPLGSPNPHSLGSSLINSVSQTTRETEAQLLKDLREKEGRVKKVRSTSINKPSQNILHKAVATNNGESTLWTSVDKNENSMKDNIMEDTGIPDVANRETTINEFDDPDGDDDDNNDTNDIQDEDDEGEADEDDRLADISNTVFTEMRPSDMLDYEYIYDPTELQTNFSNIKIKNEPDHYTIPLKPINEYIFPMNRVETKLWQLKNKSREEIVKKQKYLLKKPLREFKAYPFWKRNLLVHEQAIRGELANTIGELVQLNRYKELMMKKMCFQTLQDWKDKCGQMSKISESLRSKEIEYQEKLERENQEREEQEKIAEEKRRHNNSSRRRNRADFVDDAEMETVLLQIDPDYKFHQAAAVIPKMITDPLKRSSYKFCDLNNLETDKDKWASRVLLDGIDNFTPNEHELFVEGYLMNPKKFSRISNFMGGLRTPEECVLHYYRTKRTVDYKSLVNERNKKRKGITSKKKKKKERSSEAELELDTEQSTDVKEVTTEHAAEVSNIGDSQQQIEITKTDETDYVEVGVVREPIEDDNIAVDTEVIIPTESKHEPENTNVKPDHHSPEPPVQDSLVEPVQPTQEISQEVVHNVKPSNDTYESNPLQHNDAITEHTGDFTTILPRPSPNMSPVDLGFEDGGLRKKQKQSHDHRTSYWSVKETQAFPDLLKEFGSQWSLISQKLATKSTTMVRNYYQRNAAQFGWKSIVEEADAKRNAKSSGLVQQSQILLPPEPPVFNIVNGIPPQTRPAMNYFGTQVKSETGQLYSGITAQPFNAENTKDAFSTVTTPTSTLPPPRLPTIQFQGNTEGPIGHIAQMSTKPINGTAGGTPGQDIKAEESSNISARTEDHRHNSINSLLNASPDNRPNIIPRPHDDSRTSTTIRSSSISSLLNPDSGQPPPKATISHKAVSISPPPIQKFVGSTINGTVSTSVPTPRIFSEGNLKLHQLPPMTTTVSPTLSNDSPTIGQHPQLIRNGQAVDRSLQNNSLPPINFANDPLAALAAIASAPETVSSFISKDKEQQ</sequence>
<dbReference type="FunFam" id="1.10.10.60:FF:000431">
    <property type="entry name" value="Set3C deacetylase complex subunit"/>
    <property type="match status" value="1"/>
</dbReference>
<feature type="compositionally biased region" description="Basic and acidic residues" evidence="1">
    <location>
        <begin position="641"/>
        <end position="660"/>
    </location>
</feature>
<feature type="region of interest" description="Disordered" evidence="1">
    <location>
        <begin position="1"/>
        <end position="203"/>
    </location>
</feature>
<feature type="compositionally biased region" description="Low complexity" evidence="1">
    <location>
        <begin position="152"/>
        <end position="164"/>
    </location>
</feature>
<evidence type="ECO:0000313" key="5">
    <source>
        <dbReference type="EMBL" id="KTA98439.1"/>
    </source>
</evidence>
<feature type="compositionally biased region" description="Polar residues" evidence="1">
    <location>
        <begin position="343"/>
        <end position="364"/>
    </location>
</feature>
<feature type="compositionally biased region" description="Polar residues" evidence="1">
    <location>
        <begin position="1187"/>
        <end position="1198"/>
    </location>
</feature>
<dbReference type="Proteomes" id="UP000054886">
    <property type="component" value="Unassembled WGS sequence"/>
</dbReference>
<dbReference type="InterPro" id="IPR001005">
    <property type="entry name" value="SANT/Myb"/>
</dbReference>
<feature type="region of interest" description="Disordered" evidence="1">
    <location>
        <begin position="799"/>
        <end position="829"/>
    </location>
</feature>
<dbReference type="EMBL" id="LLZZ01000167">
    <property type="protein sequence ID" value="KTA96805.1"/>
    <property type="molecule type" value="Genomic_DNA"/>
</dbReference>
<dbReference type="GO" id="GO:0003677">
    <property type="term" value="F:DNA binding"/>
    <property type="evidence" value="ECO:0007669"/>
    <property type="project" value="UniProtKB-KW"/>
</dbReference>
<dbReference type="VEuPathDB" id="FungiDB:GVI51_L08107"/>
<feature type="compositionally biased region" description="Basic and acidic residues" evidence="1">
    <location>
        <begin position="305"/>
        <end position="322"/>
    </location>
</feature>
<dbReference type="PROSITE" id="PS50090">
    <property type="entry name" value="MYB_LIKE"/>
    <property type="match status" value="1"/>
</dbReference>
<evidence type="ECO:0000256" key="1">
    <source>
        <dbReference type="SAM" id="MobiDB-lite"/>
    </source>
</evidence>